<evidence type="ECO:0000256" key="3">
    <source>
        <dbReference type="PIRSR" id="PIRSR001235-1"/>
    </source>
</evidence>
<dbReference type="NCBIfam" id="TIGR01879">
    <property type="entry name" value="hydantase"/>
    <property type="match status" value="1"/>
</dbReference>
<feature type="binding site" evidence="3">
    <location>
        <position position="101"/>
    </location>
    <ligand>
        <name>Zn(2+)</name>
        <dbReference type="ChEBI" id="CHEBI:29105"/>
        <label>1</label>
    </ligand>
</feature>
<sequence length="419" mass="43837">MVDAHTLLTVNEDRLVSDLEELGRFGRNEQGGVDRESFSQTDQEARRWLISRCQEAGLEVRTDSIGNMVISSPVLEAAAPDKAPVWSGSHIDAVPNGGIFDGPLGSLAAVECLRRLHETQTPLARPVQAVVFSDEEGSYASLLGSTALTHGFTTEQLSDLSSRYGQPLAEALPAAGGDLAGAAELKLAPGSVHASVELHIEQGPVLEETGTQIGVVTAIVTMGGGTVRFTGKADHAGTTPLDRRQDASLAAAQFILALPQKVRAISPDAVATTGIIRVEPSSANVVPESVEIVVDFRDPSREKAEQLKTAVLEAAQAAADEHSVRFTDGLKPLVDGAVMDSGIRQVIAEVAAGHLFSTMDIPSGAGHDSQNMAAIAPTGMIFVPSTGGHSHSPAEHTPWPDVIRGANTLLGTLTALAKE</sequence>
<feature type="binding site" evidence="3">
    <location>
        <position position="391"/>
    </location>
    <ligand>
        <name>Zn(2+)</name>
        <dbReference type="ChEBI" id="CHEBI:29105"/>
        <label>2</label>
    </ligand>
</feature>
<dbReference type="InterPro" id="IPR002933">
    <property type="entry name" value="Peptidase_M20"/>
</dbReference>
<dbReference type="GO" id="GO:0046872">
    <property type="term" value="F:metal ion binding"/>
    <property type="evidence" value="ECO:0007669"/>
    <property type="project" value="UniProtKB-KW"/>
</dbReference>
<feature type="binding site" evidence="3">
    <location>
        <position position="101"/>
    </location>
    <ligand>
        <name>Zn(2+)</name>
        <dbReference type="ChEBI" id="CHEBI:29105"/>
        <label>2</label>
    </ligand>
</feature>
<feature type="domain" description="Peptidase M20 dimerisation" evidence="4">
    <location>
        <begin position="222"/>
        <end position="321"/>
    </location>
</feature>
<dbReference type="Proteomes" id="UP000523139">
    <property type="component" value="Unassembled WGS sequence"/>
</dbReference>
<feature type="binding site" evidence="3">
    <location>
        <position position="199"/>
    </location>
    <ligand>
        <name>Zn(2+)</name>
        <dbReference type="ChEBI" id="CHEBI:29105"/>
        <label>1</label>
    </ligand>
</feature>
<dbReference type="GO" id="GO:0016813">
    <property type="term" value="F:hydrolase activity, acting on carbon-nitrogen (but not peptide) bonds, in linear amidines"/>
    <property type="evidence" value="ECO:0007669"/>
    <property type="project" value="InterPro"/>
</dbReference>
<dbReference type="PANTHER" id="PTHR32494">
    <property type="entry name" value="ALLANTOATE DEIMINASE-RELATED"/>
    <property type="match status" value="1"/>
</dbReference>
<comment type="similarity">
    <text evidence="1">Belongs to the peptidase M20 family.</text>
</comment>
<comment type="cofactor">
    <cofactor evidence="3">
        <name>Zn(2+)</name>
        <dbReference type="ChEBI" id="CHEBI:29105"/>
    </cofactor>
    <text evidence="3">Binds 2 Zn(2+) ions per subunit.</text>
</comment>
<dbReference type="InterPro" id="IPR011650">
    <property type="entry name" value="Peptidase_M20_dimer"/>
</dbReference>
<keyword evidence="3" id="KW-0862">Zinc</keyword>
<dbReference type="Gene3D" id="3.30.70.360">
    <property type="match status" value="1"/>
</dbReference>
<feature type="binding site" evidence="3">
    <location>
        <position position="90"/>
    </location>
    <ligand>
        <name>Zn(2+)</name>
        <dbReference type="ChEBI" id="CHEBI:29105"/>
        <label>1</label>
    </ligand>
</feature>
<evidence type="ECO:0000256" key="2">
    <source>
        <dbReference type="ARBA" id="ARBA00022801"/>
    </source>
</evidence>
<dbReference type="InterPro" id="IPR010158">
    <property type="entry name" value="Amidase_Cbmase"/>
</dbReference>
<keyword evidence="3" id="KW-0479">Metal-binding</keyword>
<organism evidence="5 6">
    <name type="scientific">Nesterenkonia sedimenti</name>
    <dbReference type="NCBI Taxonomy" id="1463632"/>
    <lineage>
        <taxon>Bacteria</taxon>
        <taxon>Bacillati</taxon>
        <taxon>Actinomycetota</taxon>
        <taxon>Actinomycetes</taxon>
        <taxon>Micrococcales</taxon>
        <taxon>Micrococcaceae</taxon>
        <taxon>Nesterenkonia</taxon>
    </lineage>
</organism>
<dbReference type="InterPro" id="IPR036264">
    <property type="entry name" value="Bact_exopeptidase_dim_dom"/>
</dbReference>
<dbReference type="SUPFAM" id="SSF53187">
    <property type="entry name" value="Zn-dependent exopeptidases"/>
    <property type="match status" value="1"/>
</dbReference>
<dbReference type="RefSeq" id="WP_168887647.1">
    <property type="nucleotide sequence ID" value="NZ_JABAHY010000007.1"/>
</dbReference>
<dbReference type="AlphaFoldDB" id="A0A7X8TKS5"/>
<gene>
    <name evidence="5" type="ORF">HGQ17_09200</name>
</gene>
<dbReference type="PANTHER" id="PTHR32494:SF5">
    <property type="entry name" value="ALLANTOATE AMIDOHYDROLASE"/>
    <property type="match status" value="1"/>
</dbReference>
<dbReference type="Pfam" id="PF01546">
    <property type="entry name" value="Peptidase_M20"/>
    <property type="match status" value="1"/>
</dbReference>
<accession>A0A7X8TKS5</accession>
<reference evidence="5 6" key="1">
    <citation type="submission" date="2020-04" db="EMBL/GenBank/DDBJ databases">
        <title>Nesterenkonia sp. nov., isolated from marine sediment.</title>
        <authorList>
            <person name="Zhang G."/>
        </authorList>
    </citation>
    <scope>NUCLEOTIDE SEQUENCE [LARGE SCALE GENOMIC DNA]</scope>
    <source>
        <strain evidence="5 6">MY13</strain>
    </source>
</reference>
<evidence type="ECO:0000256" key="1">
    <source>
        <dbReference type="ARBA" id="ARBA00006153"/>
    </source>
</evidence>
<feature type="binding site" evidence="3">
    <location>
        <position position="136"/>
    </location>
    <ligand>
        <name>Zn(2+)</name>
        <dbReference type="ChEBI" id="CHEBI:29105"/>
        <label>2</label>
    </ligand>
</feature>
<dbReference type="PIRSF" id="PIRSF001235">
    <property type="entry name" value="Amidase_carbamoylase"/>
    <property type="match status" value="1"/>
</dbReference>
<dbReference type="SUPFAM" id="SSF55031">
    <property type="entry name" value="Bacterial exopeptidase dimerisation domain"/>
    <property type="match status" value="1"/>
</dbReference>
<protein>
    <submittedName>
        <fullName evidence="5">Zn-dependent hydrolase</fullName>
    </submittedName>
</protein>
<dbReference type="Pfam" id="PF07687">
    <property type="entry name" value="M20_dimer"/>
    <property type="match status" value="1"/>
</dbReference>
<name>A0A7X8TKS5_9MICC</name>
<dbReference type="CDD" id="cd03884">
    <property type="entry name" value="M20_bAS"/>
    <property type="match status" value="1"/>
</dbReference>
<keyword evidence="2 5" id="KW-0378">Hydrolase</keyword>
<evidence type="ECO:0000313" key="5">
    <source>
        <dbReference type="EMBL" id="NLS10172.1"/>
    </source>
</evidence>
<keyword evidence="6" id="KW-1185">Reference proteome</keyword>
<evidence type="ECO:0000259" key="4">
    <source>
        <dbReference type="Pfam" id="PF07687"/>
    </source>
</evidence>
<comment type="caution">
    <text evidence="5">The sequence shown here is derived from an EMBL/GenBank/DDBJ whole genome shotgun (WGS) entry which is preliminary data.</text>
</comment>
<dbReference type="NCBIfam" id="NF006771">
    <property type="entry name" value="PRK09290.1-5"/>
    <property type="match status" value="1"/>
</dbReference>
<proteinExistence type="inferred from homology"/>
<dbReference type="Gene3D" id="3.40.630.10">
    <property type="entry name" value="Zn peptidases"/>
    <property type="match status" value="1"/>
</dbReference>
<dbReference type="EMBL" id="JABAHY010000007">
    <property type="protein sequence ID" value="NLS10172.1"/>
    <property type="molecule type" value="Genomic_DNA"/>
</dbReference>
<evidence type="ECO:0000313" key="6">
    <source>
        <dbReference type="Proteomes" id="UP000523139"/>
    </source>
</evidence>